<evidence type="ECO:0000256" key="1">
    <source>
        <dbReference type="ARBA" id="ARBA00022603"/>
    </source>
</evidence>
<proteinExistence type="inferred from homology"/>
<evidence type="ECO:0000313" key="7">
    <source>
        <dbReference type="EMBL" id="MFC3140643.1"/>
    </source>
</evidence>
<dbReference type="RefSeq" id="WP_248934503.1">
    <property type="nucleotide sequence ID" value="NZ_JAKILF010000001.1"/>
</dbReference>
<dbReference type="CDD" id="cd02440">
    <property type="entry name" value="AdoMet_MTases"/>
    <property type="match status" value="1"/>
</dbReference>
<dbReference type="PANTHER" id="PTHR22807:SF61">
    <property type="entry name" value="NOL1_NOP2_SUN FAMILY PROTEIN _ ANTITERMINATION NUSB DOMAIN-CONTAINING PROTEIN"/>
    <property type="match status" value="1"/>
</dbReference>
<dbReference type="SUPFAM" id="SSF53335">
    <property type="entry name" value="S-adenosyl-L-methionine-dependent methyltransferases"/>
    <property type="match status" value="1"/>
</dbReference>
<name>A0ABV7GGF2_9GAMM</name>
<feature type="active site" description="Nucleophile" evidence="5">
    <location>
        <position position="381"/>
    </location>
</feature>
<dbReference type="EMBL" id="JBHRTD010000018">
    <property type="protein sequence ID" value="MFC3140643.1"/>
    <property type="molecule type" value="Genomic_DNA"/>
</dbReference>
<evidence type="ECO:0000256" key="3">
    <source>
        <dbReference type="ARBA" id="ARBA00022691"/>
    </source>
</evidence>
<keyword evidence="3 5" id="KW-0949">S-adenosyl-L-methionine</keyword>
<protein>
    <submittedName>
        <fullName evidence="7">RsmB/NOP family class I SAM-dependent RNA methyltransferase</fullName>
        <ecNumber evidence="7">2.1.1.-</ecNumber>
    </submittedName>
</protein>
<evidence type="ECO:0000256" key="4">
    <source>
        <dbReference type="ARBA" id="ARBA00022884"/>
    </source>
</evidence>
<dbReference type="Pfam" id="PF22458">
    <property type="entry name" value="RsmF-B_ferredox"/>
    <property type="match status" value="1"/>
</dbReference>
<gene>
    <name evidence="7" type="ORF">ACFOE0_21040</name>
</gene>
<comment type="caution">
    <text evidence="5">Lacks conserved residue(s) required for the propagation of feature annotation.</text>
</comment>
<keyword evidence="1 5" id="KW-0489">Methyltransferase</keyword>
<dbReference type="EC" id="2.1.1.-" evidence="7"/>
<keyword evidence="4 5" id="KW-0694">RNA-binding</keyword>
<evidence type="ECO:0000259" key="6">
    <source>
        <dbReference type="PROSITE" id="PS51686"/>
    </source>
</evidence>
<feature type="binding site" evidence="5">
    <location>
        <position position="328"/>
    </location>
    <ligand>
        <name>S-adenosyl-L-methionine</name>
        <dbReference type="ChEBI" id="CHEBI:59789"/>
    </ligand>
</feature>
<dbReference type="InterPro" id="IPR029063">
    <property type="entry name" value="SAM-dependent_MTases_sf"/>
</dbReference>
<comment type="caution">
    <text evidence="7">The sequence shown here is derived from an EMBL/GenBank/DDBJ whole genome shotgun (WGS) entry which is preliminary data.</text>
</comment>
<dbReference type="PANTHER" id="PTHR22807">
    <property type="entry name" value="NOP2 YEAST -RELATED NOL1/NOP2/FMU SUN DOMAIN-CONTAINING"/>
    <property type="match status" value="1"/>
</dbReference>
<dbReference type="InterPro" id="IPR054728">
    <property type="entry name" value="RsmB-like_ferredoxin"/>
</dbReference>
<dbReference type="Gene3D" id="3.40.50.150">
    <property type="entry name" value="Vaccinia Virus protein VP39"/>
    <property type="match status" value="1"/>
</dbReference>
<organism evidence="7 8">
    <name type="scientific">Shewanella submarina</name>
    <dbReference type="NCBI Taxonomy" id="2016376"/>
    <lineage>
        <taxon>Bacteria</taxon>
        <taxon>Pseudomonadati</taxon>
        <taxon>Pseudomonadota</taxon>
        <taxon>Gammaproteobacteria</taxon>
        <taxon>Alteromonadales</taxon>
        <taxon>Shewanellaceae</taxon>
        <taxon>Shewanella</taxon>
    </lineage>
</organism>
<dbReference type="InterPro" id="IPR023267">
    <property type="entry name" value="RCMT"/>
</dbReference>
<dbReference type="Proteomes" id="UP001595621">
    <property type="component" value="Unassembled WGS sequence"/>
</dbReference>
<keyword evidence="8" id="KW-1185">Reference proteome</keyword>
<reference evidence="8" key="1">
    <citation type="journal article" date="2019" name="Int. J. Syst. Evol. Microbiol.">
        <title>The Global Catalogue of Microorganisms (GCM) 10K type strain sequencing project: providing services to taxonomists for standard genome sequencing and annotation.</title>
        <authorList>
            <consortium name="The Broad Institute Genomics Platform"/>
            <consortium name="The Broad Institute Genome Sequencing Center for Infectious Disease"/>
            <person name="Wu L."/>
            <person name="Ma J."/>
        </authorList>
    </citation>
    <scope>NUCLEOTIDE SEQUENCE [LARGE SCALE GENOMIC DNA]</scope>
    <source>
        <strain evidence="8">KCTC 52277</strain>
    </source>
</reference>
<evidence type="ECO:0000313" key="8">
    <source>
        <dbReference type="Proteomes" id="UP001595621"/>
    </source>
</evidence>
<accession>A0ABV7GGF2</accession>
<dbReference type="Pfam" id="PF01189">
    <property type="entry name" value="Methyltr_RsmB-F"/>
    <property type="match status" value="1"/>
</dbReference>
<feature type="domain" description="SAM-dependent MTase RsmB/NOP-type" evidence="6">
    <location>
        <begin position="166"/>
        <end position="439"/>
    </location>
</feature>
<dbReference type="PROSITE" id="PS51686">
    <property type="entry name" value="SAM_MT_RSMB_NOP"/>
    <property type="match status" value="1"/>
</dbReference>
<dbReference type="GO" id="GO:0008168">
    <property type="term" value="F:methyltransferase activity"/>
    <property type="evidence" value="ECO:0007669"/>
    <property type="project" value="UniProtKB-KW"/>
</dbReference>
<dbReference type="GO" id="GO:0032259">
    <property type="term" value="P:methylation"/>
    <property type="evidence" value="ECO:0007669"/>
    <property type="project" value="UniProtKB-KW"/>
</dbReference>
<comment type="similarity">
    <text evidence="5">Belongs to the class I-like SAM-binding methyltransferase superfamily. RsmB/NOP family.</text>
</comment>
<feature type="binding site" evidence="5">
    <location>
        <position position="284"/>
    </location>
    <ligand>
        <name>S-adenosyl-L-methionine</name>
        <dbReference type="ChEBI" id="CHEBI:59789"/>
    </ligand>
</feature>
<sequence>MAHSPITLPAFDAQAITVSSSQEVRALSYARTLHQLMSDIQQGKLPADKMLANYFREHKKHGSKDRRLLRETLFALFRWWGWLNKLATTDTQQPWLAMLATAAMLENHKWQDIAMAWAHLAGVNINAEDSATPLTRIQTCFPTLSFDSKALLPDWFWQFADSSQAQQLADSLSQRPPIWARVQGICRDKLVTELQAEGIPAVASKVFDDALTLGHKSINLNDLAAYRNGKLEIQDLASQVIGQVCAPKPGEKWWDTCAGAGGKSLQLSALSQAKGKAVTLTASDIRPQALEELQKRARRAGLRNIQVAPWRSDALPVATAEFDGVLVDAPCSCTGTWRRNPDMRWLDNASAITDKPQLQLDILTRSSQAVKVGGVLVYATCSLAQAENGDVVDAFLAANPEFKAIDSVHPFTGETQSQITVWPYEADSDGMFVARMTRKA</sequence>
<dbReference type="InterPro" id="IPR001678">
    <property type="entry name" value="MeTrfase_RsmB-F_NOP2_dom"/>
</dbReference>
<dbReference type="InterPro" id="IPR049560">
    <property type="entry name" value="MeTrfase_RsmB-F_NOP2_cat"/>
</dbReference>
<evidence type="ECO:0000256" key="5">
    <source>
        <dbReference type="PROSITE-ProRule" id="PRU01023"/>
    </source>
</evidence>
<keyword evidence="2 5" id="KW-0808">Transferase</keyword>
<dbReference type="PRINTS" id="PR02008">
    <property type="entry name" value="RCMTFAMILY"/>
</dbReference>
<evidence type="ECO:0000256" key="2">
    <source>
        <dbReference type="ARBA" id="ARBA00022679"/>
    </source>
</evidence>